<evidence type="ECO:0000313" key="2">
    <source>
        <dbReference type="EMBL" id="KAL0110054.1"/>
    </source>
</evidence>
<feature type="compositionally biased region" description="Basic and acidic residues" evidence="1">
    <location>
        <begin position="1"/>
        <end position="17"/>
    </location>
</feature>
<reference evidence="2 3" key="1">
    <citation type="submission" date="2023-03" db="EMBL/GenBank/DDBJ databases">
        <title>High recombination rates correlate with genetic variation in Cardiocondyla obscurior ants.</title>
        <authorList>
            <person name="Errbii M."/>
        </authorList>
    </citation>
    <scope>NUCLEOTIDE SEQUENCE [LARGE SCALE GENOMIC DNA]</scope>
    <source>
        <strain evidence="2">Alpha-2009</strain>
        <tissue evidence="2">Whole body</tissue>
    </source>
</reference>
<comment type="caution">
    <text evidence="2">The sequence shown here is derived from an EMBL/GenBank/DDBJ whole genome shotgun (WGS) entry which is preliminary data.</text>
</comment>
<name>A0AAW2F643_9HYME</name>
<gene>
    <name evidence="2" type="ORF">PUN28_013587</name>
</gene>
<organism evidence="2 3">
    <name type="scientific">Cardiocondyla obscurior</name>
    <dbReference type="NCBI Taxonomy" id="286306"/>
    <lineage>
        <taxon>Eukaryota</taxon>
        <taxon>Metazoa</taxon>
        <taxon>Ecdysozoa</taxon>
        <taxon>Arthropoda</taxon>
        <taxon>Hexapoda</taxon>
        <taxon>Insecta</taxon>
        <taxon>Pterygota</taxon>
        <taxon>Neoptera</taxon>
        <taxon>Endopterygota</taxon>
        <taxon>Hymenoptera</taxon>
        <taxon>Apocrita</taxon>
        <taxon>Aculeata</taxon>
        <taxon>Formicoidea</taxon>
        <taxon>Formicidae</taxon>
        <taxon>Myrmicinae</taxon>
        <taxon>Cardiocondyla</taxon>
    </lineage>
</organism>
<dbReference type="EMBL" id="JADYXP020000014">
    <property type="protein sequence ID" value="KAL0110054.1"/>
    <property type="molecule type" value="Genomic_DNA"/>
</dbReference>
<sequence>MREKKERERARKGEVEGHSNPPPSEITRVYLEKFANAIFFFFSLKSRPRDVFKILKNLILINNRAIYEKSTAIFIENTLSDKH</sequence>
<protein>
    <submittedName>
        <fullName evidence="2">Uncharacterized protein</fullName>
    </submittedName>
</protein>
<accession>A0AAW2F643</accession>
<dbReference type="AlphaFoldDB" id="A0AAW2F643"/>
<evidence type="ECO:0000256" key="1">
    <source>
        <dbReference type="SAM" id="MobiDB-lite"/>
    </source>
</evidence>
<feature type="region of interest" description="Disordered" evidence="1">
    <location>
        <begin position="1"/>
        <end position="24"/>
    </location>
</feature>
<proteinExistence type="predicted"/>
<evidence type="ECO:0000313" key="3">
    <source>
        <dbReference type="Proteomes" id="UP001430953"/>
    </source>
</evidence>
<keyword evidence="3" id="KW-1185">Reference proteome</keyword>
<dbReference type="Proteomes" id="UP001430953">
    <property type="component" value="Unassembled WGS sequence"/>
</dbReference>